<reference evidence="2 3" key="1">
    <citation type="submission" date="2023-01" db="EMBL/GenBank/DDBJ databases">
        <title>Novel diversity within Roseofilum (Cyanobacteria; Desertifilaceae) from marine benthic mats with descriptions of four novel species.</title>
        <authorList>
            <person name="Wang Y."/>
            <person name="Berthold D.E."/>
            <person name="Hu J."/>
            <person name="Lefler F.W."/>
            <person name="Laughinghouse H.D. IV."/>
        </authorList>
    </citation>
    <scope>NUCLEOTIDE SEQUENCE [LARGE SCALE GENOMIC DNA]</scope>
    <source>
        <strain evidence="2 3">BLCC-M143</strain>
    </source>
</reference>
<name>A0ABT7C2P0_9CYAN</name>
<proteinExistence type="predicted"/>
<evidence type="ECO:0000313" key="3">
    <source>
        <dbReference type="Proteomes" id="UP001232992"/>
    </source>
</evidence>
<feature type="chain" id="PRO_5046626973" evidence="1">
    <location>
        <begin position="31"/>
        <end position="159"/>
    </location>
</feature>
<keyword evidence="3" id="KW-1185">Reference proteome</keyword>
<evidence type="ECO:0000256" key="1">
    <source>
        <dbReference type="SAM" id="SignalP"/>
    </source>
</evidence>
<dbReference type="Proteomes" id="UP001232992">
    <property type="component" value="Unassembled WGS sequence"/>
</dbReference>
<dbReference type="RefSeq" id="WP_283760370.1">
    <property type="nucleotide sequence ID" value="NZ_JAQOSQ010000047.1"/>
</dbReference>
<evidence type="ECO:0000313" key="2">
    <source>
        <dbReference type="EMBL" id="MDJ1185730.1"/>
    </source>
</evidence>
<dbReference type="EMBL" id="JAQOSQ010000047">
    <property type="protein sequence ID" value="MDJ1185730.1"/>
    <property type="molecule type" value="Genomic_DNA"/>
</dbReference>
<gene>
    <name evidence="2" type="ORF">PMH09_21335</name>
</gene>
<keyword evidence="1" id="KW-0732">Signal</keyword>
<feature type="signal peptide" evidence="1">
    <location>
        <begin position="1"/>
        <end position="30"/>
    </location>
</feature>
<organism evidence="2 3">
    <name type="scientific">Roseofilum casamattae BLCC-M143</name>
    <dbReference type="NCBI Taxonomy" id="3022442"/>
    <lineage>
        <taxon>Bacteria</taxon>
        <taxon>Bacillati</taxon>
        <taxon>Cyanobacteriota</taxon>
        <taxon>Cyanophyceae</taxon>
        <taxon>Desertifilales</taxon>
        <taxon>Desertifilaceae</taxon>
        <taxon>Roseofilum</taxon>
        <taxon>Roseofilum casamattae</taxon>
    </lineage>
</organism>
<sequence length="159" mass="17160">MNRLTFTLLSSSTLVGSLLSLVALDRPAQATEIVLDPLPNNTSSTPSFQNQLGCNRANCGGNTHLARFLQLFRSDDVESAVEDTAIAEANLEQNSFEDEELEPLLDFTVEESDAAIDLFGCDCIKSINALRQMRGNPIGVEGDIILPGPPIKPCNQPLS</sequence>
<comment type="caution">
    <text evidence="2">The sequence shown here is derived from an EMBL/GenBank/DDBJ whole genome shotgun (WGS) entry which is preliminary data.</text>
</comment>
<protein>
    <submittedName>
        <fullName evidence="2">Uncharacterized protein</fullName>
    </submittedName>
</protein>
<accession>A0ABT7C2P0</accession>